<dbReference type="InterPro" id="IPR036910">
    <property type="entry name" value="HMG_box_dom_sf"/>
</dbReference>
<gene>
    <name evidence="2" type="ORF">OBBRIDRAFT_719883</name>
</gene>
<dbReference type="OrthoDB" id="667577at2759"/>
<proteinExistence type="predicted"/>
<protein>
    <recommendedName>
        <fullName evidence="1">YABBY protein C-terminal domain-containing protein</fullName>
    </recommendedName>
</protein>
<dbReference type="AlphaFoldDB" id="A0A8E2J6I6"/>
<evidence type="ECO:0000313" key="3">
    <source>
        <dbReference type="Proteomes" id="UP000250043"/>
    </source>
</evidence>
<evidence type="ECO:0000313" key="2">
    <source>
        <dbReference type="EMBL" id="OCH95675.1"/>
    </source>
</evidence>
<dbReference type="EMBL" id="KV722334">
    <property type="protein sequence ID" value="OCH95675.1"/>
    <property type="molecule type" value="Genomic_DNA"/>
</dbReference>
<organism evidence="2 3">
    <name type="scientific">Obba rivulosa</name>
    <dbReference type="NCBI Taxonomy" id="1052685"/>
    <lineage>
        <taxon>Eukaryota</taxon>
        <taxon>Fungi</taxon>
        <taxon>Dikarya</taxon>
        <taxon>Basidiomycota</taxon>
        <taxon>Agaricomycotina</taxon>
        <taxon>Agaricomycetes</taxon>
        <taxon>Polyporales</taxon>
        <taxon>Gelatoporiaceae</taxon>
        <taxon>Obba</taxon>
    </lineage>
</organism>
<dbReference type="InterPro" id="IPR056775">
    <property type="entry name" value="YABBY_C"/>
</dbReference>
<accession>A0A8E2J6I6</accession>
<feature type="non-terminal residue" evidence="2">
    <location>
        <position position="1"/>
    </location>
</feature>
<evidence type="ECO:0000259" key="1">
    <source>
        <dbReference type="Pfam" id="PF04690"/>
    </source>
</evidence>
<sequence>KSSSGGRKKLTDFNKFMQTEVARLKEQDPDMPHKERFKLVIDNWNKQKEK</sequence>
<keyword evidence="3" id="KW-1185">Reference proteome</keyword>
<reference evidence="2 3" key="1">
    <citation type="submission" date="2016-07" db="EMBL/GenBank/DDBJ databases">
        <title>Draft genome of the white-rot fungus Obba rivulosa 3A-2.</title>
        <authorList>
            <consortium name="DOE Joint Genome Institute"/>
            <person name="Miettinen O."/>
            <person name="Riley R."/>
            <person name="Acob R."/>
            <person name="Barry K."/>
            <person name="Cullen D."/>
            <person name="De Vries R."/>
            <person name="Hainaut M."/>
            <person name="Hatakka A."/>
            <person name="Henrissat B."/>
            <person name="Hilden K."/>
            <person name="Kuo R."/>
            <person name="Labutti K."/>
            <person name="Lipzen A."/>
            <person name="Makela M.R."/>
            <person name="Sandor L."/>
            <person name="Spatafora J.W."/>
            <person name="Grigoriev I.V."/>
            <person name="Hibbett D.S."/>
        </authorList>
    </citation>
    <scope>NUCLEOTIDE SEQUENCE [LARGE SCALE GENOMIC DNA]</scope>
    <source>
        <strain evidence="2 3">3A-2</strain>
    </source>
</reference>
<feature type="domain" description="YABBY protein C-terminal" evidence="1">
    <location>
        <begin position="13"/>
        <end position="46"/>
    </location>
</feature>
<dbReference type="SUPFAM" id="SSF47095">
    <property type="entry name" value="HMG-box"/>
    <property type="match status" value="1"/>
</dbReference>
<dbReference type="Pfam" id="PF04690">
    <property type="entry name" value="YABBY"/>
    <property type="match status" value="1"/>
</dbReference>
<dbReference type="Proteomes" id="UP000250043">
    <property type="component" value="Unassembled WGS sequence"/>
</dbReference>
<name>A0A8E2J6I6_9APHY</name>